<keyword evidence="3" id="KW-1185">Reference proteome</keyword>
<evidence type="ECO:0000313" key="1">
    <source>
        <dbReference type="EMBL" id="EDS27289.1"/>
    </source>
</evidence>
<gene>
    <name evidence="2" type="primary">6052356</name>
    <name evidence="1" type="ORF">CpipJ_CPIJ018262</name>
</gene>
<proteinExistence type="predicted"/>
<reference evidence="1" key="1">
    <citation type="submission" date="2007-03" db="EMBL/GenBank/DDBJ databases">
        <title>Annotation of Culex pipiens quinquefasciatus.</title>
        <authorList>
            <consortium name="The Broad Institute Genome Sequencing Platform"/>
            <person name="Atkinson P.W."/>
            <person name="Hemingway J."/>
            <person name="Christensen B.M."/>
            <person name="Higgs S."/>
            <person name="Kodira C."/>
            <person name="Hannick L."/>
            <person name="Megy K."/>
            <person name="O'Leary S."/>
            <person name="Pearson M."/>
            <person name="Haas B.J."/>
            <person name="Mauceli E."/>
            <person name="Wortman J.R."/>
            <person name="Lee N.H."/>
            <person name="Guigo R."/>
            <person name="Stanke M."/>
            <person name="Alvarado L."/>
            <person name="Amedeo P."/>
            <person name="Antoine C.H."/>
            <person name="Arensburger P."/>
            <person name="Bidwell S.L."/>
            <person name="Crawford M."/>
            <person name="Camaro F."/>
            <person name="Devon K."/>
            <person name="Engels R."/>
            <person name="Hammond M."/>
            <person name="Howarth C."/>
            <person name="Koehrsen M."/>
            <person name="Lawson D."/>
            <person name="Montgomery P."/>
            <person name="Nene V."/>
            <person name="Nusbaum C."/>
            <person name="Puiu D."/>
            <person name="Romero-Severson J."/>
            <person name="Severson D.W."/>
            <person name="Shumway M."/>
            <person name="Sisk P."/>
            <person name="Stolte C."/>
            <person name="Zeng Q."/>
            <person name="Eisenstadt E."/>
            <person name="Fraser-Liggett C."/>
            <person name="Strausberg R."/>
            <person name="Galagan J."/>
            <person name="Birren B."/>
            <person name="Collins F.H."/>
        </authorList>
    </citation>
    <scope>NUCLEOTIDE SEQUENCE [LARGE SCALE GENOMIC DNA]</scope>
    <source>
        <strain evidence="1">JHB</strain>
    </source>
</reference>
<dbReference type="KEGG" id="cqu:CpipJ_CPIJ018262"/>
<sequence>MGLRAWDPSKTIHLLAKHAKVLAQSSSSSYEKRLKVMTL</sequence>
<dbReference type="VEuPathDB" id="VectorBase:CPIJ018262"/>
<dbReference type="HOGENOM" id="CLU_3320526_0_0_1"/>
<name>B0XG71_CULQU</name>
<dbReference type="EnsemblMetazoa" id="CPIJ018262-RA">
    <property type="protein sequence ID" value="CPIJ018262-PA"/>
    <property type="gene ID" value="CPIJ018262"/>
</dbReference>
<dbReference type="EMBL" id="DS232997">
    <property type="protein sequence ID" value="EDS27289.1"/>
    <property type="molecule type" value="Genomic_DNA"/>
</dbReference>
<accession>B0XG71</accession>
<evidence type="ECO:0000313" key="2">
    <source>
        <dbReference type="EnsemblMetazoa" id="CPIJ018262-PA"/>
    </source>
</evidence>
<dbReference type="InParanoid" id="B0XG71"/>
<evidence type="ECO:0000313" key="3">
    <source>
        <dbReference type="Proteomes" id="UP000002320"/>
    </source>
</evidence>
<protein>
    <submittedName>
        <fullName evidence="1 2">Uncharacterized protein</fullName>
    </submittedName>
</protein>
<organism>
    <name type="scientific">Culex quinquefasciatus</name>
    <name type="common">Southern house mosquito</name>
    <name type="synonym">Culex pungens</name>
    <dbReference type="NCBI Taxonomy" id="7176"/>
    <lineage>
        <taxon>Eukaryota</taxon>
        <taxon>Metazoa</taxon>
        <taxon>Ecdysozoa</taxon>
        <taxon>Arthropoda</taxon>
        <taxon>Hexapoda</taxon>
        <taxon>Insecta</taxon>
        <taxon>Pterygota</taxon>
        <taxon>Neoptera</taxon>
        <taxon>Endopterygota</taxon>
        <taxon>Diptera</taxon>
        <taxon>Nematocera</taxon>
        <taxon>Culicoidea</taxon>
        <taxon>Culicidae</taxon>
        <taxon>Culicinae</taxon>
        <taxon>Culicini</taxon>
        <taxon>Culex</taxon>
        <taxon>Culex</taxon>
    </lineage>
</organism>
<dbReference type="AlphaFoldDB" id="B0XG71"/>
<reference evidence="2" key="2">
    <citation type="submission" date="2020-05" db="UniProtKB">
        <authorList>
            <consortium name="EnsemblMetazoa"/>
        </authorList>
    </citation>
    <scope>IDENTIFICATION</scope>
    <source>
        <strain evidence="2">JHB</strain>
    </source>
</reference>
<dbReference type="Proteomes" id="UP000002320">
    <property type="component" value="Unassembled WGS sequence"/>
</dbReference>